<protein>
    <submittedName>
        <fullName evidence="1">Uncharacterized protein</fullName>
    </submittedName>
</protein>
<dbReference type="Proteomes" id="UP000054826">
    <property type="component" value="Unassembled WGS sequence"/>
</dbReference>
<name>A0A0V1GK56_TRIPS</name>
<dbReference type="AlphaFoldDB" id="A0A0V1GK56"/>
<comment type="caution">
    <text evidence="1">The sequence shown here is derived from an EMBL/GenBank/DDBJ whole genome shotgun (WGS) entry which is preliminary data.</text>
</comment>
<feature type="non-terminal residue" evidence="1">
    <location>
        <position position="1"/>
    </location>
</feature>
<organism evidence="1 2">
    <name type="scientific">Trichinella pseudospiralis</name>
    <name type="common">Parasitic roundworm</name>
    <dbReference type="NCBI Taxonomy" id="6337"/>
    <lineage>
        <taxon>Eukaryota</taxon>
        <taxon>Metazoa</taxon>
        <taxon>Ecdysozoa</taxon>
        <taxon>Nematoda</taxon>
        <taxon>Enoplea</taxon>
        <taxon>Dorylaimia</taxon>
        <taxon>Trichinellida</taxon>
        <taxon>Trichinellidae</taxon>
        <taxon>Trichinella</taxon>
    </lineage>
</organism>
<dbReference type="EMBL" id="JYDV01001875">
    <property type="protein sequence ID" value="KRY98630.1"/>
    <property type="molecule type" value="Genomic_DNA"/>
</dbReference>
<sequence length="37" mass="4105">LNSPVSTQLQTGGISGSEIRRIKKQGQRISTVLYLFK</sequence>
<evidence type="ECO:0000313" key="1">
    <source>
        <dbReference type="EMBL" id="KRY98630.1"/>
    </source>
</evidence>
<evidence type="ECO:0000313" key="2">
    <source>
        <dbReference type="Proteomes" id="UP000054826"/>
    </source>
</evidence>
<gene>
    <name evidence="1" type="ORF">T4C_2737</name>
</gene>
<reference evidence="1 2" key="1">
    <citation type="submission" date="2015-01" db="EMBL/GenBank/DDBJ databases">
        <title>Evolution of Trichinella species and genotypes.</title>
        <authorList>
            <person name="Korhonen P.K."/>
            <person name="Edoardo P."/>
            <person name="Giuseppe L.R."/>
            <person name="Gasser R.B."/>
        </authorList>
    </citation>
    <scope>NUCLEOTIDE SEQUENCE [LARGE SCALE GENOMIC DNA]</scope>
    <source>
        <strain evidence="1">ISS176</strain>
    </source>
</reference>
<accession>A0A0V1GK56</accession>
<proteinExistence type="predicted"/>